<comment type="caution">
    <text evidence="2">The sequence shown here is derived from an EMBL/GenBank/DDBJ whole genome shotgun (WGS) entry which is preliminary data.</text>
</comment>
<proteinExistence type="predicted"/>
<evidence type="ECO:0008006" key="4">
    <source>
        <dbReference type="Google" id="ProtNLM"/>
    </source>
</evidence>
<keyword evidence="1" id="KW-0812">Transmembrane</keyword>
<organism evidence="2 3">
    <name type="scientific">Exiguobacterium alkaliphilum</name>
    <dbReference type="NCBI Taxonomy" id="1428684"/>
    <lineage>
        <taxon>Bacteria</taxon>
        <taxon>Bacillati</taxon>
        <taxon>Bacillota</taxon>
        <taxon>Bacilli</taxon>
        <taxon>Bacillales</taxon>
        <taxon>Bacillales Family XII. Incertae Sedis</taxon>
        <taxon>Exiguobacterium</taxon>
    </lineage>
</organism>
<feature type="transmembrane region" description="Helical" evidence="1">
    <location>
        <begin position="6"/>
        <end position="21"/>
    </location>
</feature>
<evidence type="ECO:0000256" key="1">
    <source>
        <dbReference type="SAM" id="Phobius"/>
    </source>
</evidence>
<gene>
    <name evidence="2" type="ORF">NQG31_07250</name>
</gene>
<sequence length="100" mass="10776">MLFGIVAGVVCGLIAFGWWTIGFPRRRLVGGAAMLLTAFLFSPLALVHSGERYGFDGVVVGLIAISLVVGGGFFFTALGWTGRVRKVRKVRTLSEDPDLF</sequence>
<dbReference type="RefSeq" id="WP_152545895.1">
    <property type="nucleotide sequence ID" value="NZ_JANIEK010000023.1"/>
</dbReference>
<keyword evidence="1" id="KW-1133">Transmembrane helix</keyword>
<keyword evidence="3" id="KW-1185">Reference proteome</keyword>
<accession>A0ABT2KXQ1</accession>
<evidence type="ECO:0000313" key="3">
    <source>
        <dbReference type="Proteomes" id="UP001206821"/>
    </source>
</evidence>
<name>A0ABT2KXQ1_9BACL</name>
<feature type="transmembrane region" description="Helical" evidence="1">
    <location>
        <begin position="28"/>
        <end position="46"/>
    </location>
</feature>
<dbReference type="Proteomes" id="UP001206821">
    <property type="component" value="Unassembled WGS sequence"/>
</dbReference>
<evidence type="ECO:0000313" key="2">
    <source>
        <dbReference type="EMBL" id="MCT4795338.1"/>
    </source>
</evidence>
<feature type="transmembrane region" description="Helical" evidence="1">
    <location>
        <begin position="58"/>
        <end position="81"/>
    </location>
</feature>
<keyword evidence="1" id="KW-0472">Membrane</keyword>
<dbReference type="EMBL" id="JANIEK010000023">
    <property type="protein sequence ID" value="MCT4795338.1"/>
    <property type="molecule type" value="Genomic_DNA"/>
</dbReference>
<reference evidence="2 3" key="1">
    <citation type="submission" date="2022-07" db="EMBL/GenBank/DDBJ databases">
        <title>Genomic and pangenome structural analysis of the polyextremophile Exiguobacterium.</title>
        <authorList>
            <person name="Shen L."/>
        </authorList>
    </citation>
    <scope>NUCLEOTIDE SEQUENCE [LARGE SCALE GENOMIC DNA]</scope>
    <source>
        <strain evidence="2 3">12_1</strain>
    </source>
</reference>
<protein>
    <recommendedName>
        <fullName evidence="4">Integral membrane protein</fullName>
    </recommendedName>
</protein>